<keyword evidence="1" id="KW-0472">Membrane</keyword>
<dbReference type="AlphaFoldDB" id="A0AAU9TCE2"/>
<keyword evidence="1" id="KW-0812">Transmembrane</keyword>
<keyword evidence="1" id="KW-1133">Transmembrane helix</keyword>
<name>A0AAU9TCE2_THLAR</name>
<dbReference type="Proteomes" id="UP000836841">
    <property type="component" value="Unassembled WGS sequence"/>
</dbReference>
<comment type="caution">
    <text evidence="2">The sequence shown here is derived from an EMBL/GenBank/DDBJ whole genome shotgun (WGS) entry which is preliminary data.</text>
</comment>
<protein>
    <submittedName>
        <fullName evidence="2">Uncharacterized protein</fullName>
    </submittedName>
</protein>
<gene>
    <name evidence="2" type="ORF">TAV2_LOCUS26244</name>
</gene>
<evidence type="ECO:0000313" key="3">
    <source>
        <dbReference type="Proteomes" id="UP000836841"/>
    </source>
</evidence>
<reference evidence="2 3" key="1">
    <citation type="submission" date="2022-03" db="EMBL/GenBank/DDBJ databases">
        <authorList>
            <person name="Nunn A."/>
            <person name="Chopra R."/>
            <person name="Nunn A."/>
            <person name="Contreras Garrido A."/>
        </authorList>
    </citation>
    <scope>NUCLEOTIDE SEQUENCE [LARGE SCALE GENOMIC DNA]</scope>
</reference>
<accession>A0AAU9TCE2</accession>
<organism evidence="2 3">
    <name type="scientific">Thlaspi arvense</name>
    <name type="common">Field penny-cress</name>
    <dbReference type="NCBI Taxonomy" id="13288"/>
    <lineage>
        <taxon>Eukaryota</taxon>
        <taxon>Viridiplantae</taxon>
        <taxon>Streptophyta</taxon>
        <taxon>Embryophyta</taxon>
        <taxon>Tracheophyta</taxon>
        <taxon>Spermatophyta</taxon>
        <taxon>Magnoliopsida</taxon>
        <taxon>eudicotyledons</taxon>
        <taxon>Gunneridae</taxon>
        <taxon>Pentapetalae</taxon>
        <taxon>rosids</taxon>
        <taxon>malvids</taxon>
        <taxon>Brassicales</taxon>
        <taxon>Brassicaceae</taxon>
        <taxon>Thlaspideae</taxon>
        <taxon>Thlaspi</taxon>
    </lineage>
</organism>
<feature type="transmembrane region" description="Helical" evidence="1">
    <location>
        <begin position="33"/>
        <end position="52"/>
    </location>
</feature>
<keyword evidence="3" id="KW-1185">Reference proteome</keyword>
<dbReference type="EMBL" id="CAJVSB020000913">
    <property type="protein sequence ID" value="CAH2080540.1"/>
    <property type="molecule type" value="Genomic_DNA"/>
</dbReference>
<proteinExistence type="predicted"/>
<evidence type="ECO:0000256" key="1">
    <source>
        <dbReference type="SAM" id="Phobius"/>
    </source>
</evidence>
<evidence type="ECO:0000313" key="2">
    <source>
        <dbReference type="EMBL" id="CAH2080540.1"/>
    </source>
</evidence>
<sequence length="53" mass="5810">MATQSMDCSLRIHLLKTCFASKSPKLGLSPSDALLSLFPVMVLPLAWVKHLGR</sequence>